<feature type="compositionally biased region" description="Low complexity" evidence="5">
    <location>
        <begin position="74"/>
        <end position="103"/>
    </location>
</feature>
<evidence type="ECO:0000256" key="1">
    <source>
        <dbReference type="ARBA" id="ARBA00004308"/>
    </source>
</evidence>
<evidence type="ECO:0000256" key="4">
    <source>
        <dbReference type="ARBA" id="ARBA00023136"/>
    </source>
</evidence>
<feature type="compositionally biased region" description="Low complexity" evidence="5">
    <location>
        <begin position="46"/>
        <end position="62"/>
    </location>
</feature>
<evidence type="ECO:0000259" key="6">
    <source>
        <dbReference type="Pfam" id="PF11916"/>
    </source>
</evidence>
<evidence type="ECO:0000256" key="5">
    <source>
        <dbReference type="SAM" id="MobiDB-lite"/>
    </source>
</evidence>
<feature type="compositionally biased region" description="Acidic residues" evidence="5">
    <location>
        <begin position="1"/>
        <end position="13"/>
    </location>
</feature>
<organism evidence="7">
    <name type="scientific">Chaetoceros debilis</name>
    <dbReference type="NCBI Taxonomy" id="122233"/>
    <lineage>
        <taxon>Eukaryota</taxon>
        <taxon>Sar</taxon>
        <taxon>Stramenopiles</taxon>
        <taxon>Ochrophyta</taxon>
        <taxon>Bacillariophyta</taxon>
        <taxon>Coscinodiscophyceae</taxon>
        <taxon>Chaetocerotophycidae</taxon>
        <taxon>Chaetocerotales</taxon>
        <taxon>Chaetocerotaceae</taxon>
        <taxon>Chaetoceros</taxon>
    </lineage>
</organism>
<dbReference type="GO" id="GO:0070772">
    <property type="term" value="C:PAS complex"/>
    <property type="evidence" value="ECO:0007669"/>
    <property type="project" value="InterPro"/>
</dbReference>
<dbReference type="GO" id="GO:0010008">
    <property type="term" value="C:endosome membrane"/>
    <property type="evidence" value="ECO:0007669"/>
    <property type="project" value="TreeGrafter"/>
</dbReference>
<evidence type="ECO:0000256" key="2">
    <source>
        <dbReference type="ARBA" id="ARBA00010225"/>
    </source>
</evidence>
<dbReference type="InterPro" id="IPR016024">
    <property type="entry name" value="ARM-type_fold"/>
</dbReference>
<dbReference type="InterPro" id="IPR011989">
    <property type="entry name" value="ARM-like"/>
</dbReference>
<comment type="subcellular location">
    <subcellularLocation>
        <location evidence="1">Endomembrane system</location>
    </subcellularLocation>
</comment>
<dbReference type="EMBL" id="HBIO01008859">
    <property type="protein sequence ID" value="CAE0461940.1"/>
    <property type="molecule type" value="Transcribed_RNA"/>
</dbReference>
<feature type="region of interest" description="Disordered" evidence="5">
    <location>
        <begin position="825"/>
        <end position="847"/>
    </location>
</feature>
<dbReference type="PANTHER" id="PTHR16023:SF0">
    <property type="entry name" value="PROTEIN VAC14 HOMOLOG"/>
    <property type="match status" value="1"/>
</dbReference>
<feature type="compositionally biased region" description="Low complexity" evidence="5">
    <location>
        <begin position="204"/>
        <end position="214"/>
    </location>
</feature>
<feature type="compositionally biased region" description="Polar residues" evidence="5">
    <location>
        <begin position="154"/>
        <end position="170"/>
    </location>
</feature>
<feature type="compositionally biased region" description="Polar residues" evidence="5">
    <location>
        <begin position="63"/>
        <end position="73"/>
    </location>
</feature>
<evidence type="ECO:0000313" key="7">
    <source>
        <dbReference type="EMBL" id="CAE0461940.1"/>
    </source>
</evidence>
<reference evidence="7" key="1">
    <citation type="submission" date="2021-01" db="EMBL/GenBank/DDBJ databases">
        <authorList>
            <person name="Corre E."/>
            <person name="Pelletier E."/>
            <person name="Niang G."/>
            <person name="Scheremetjew M."/>
            <person name="Finn R."/>
            <person name="Kale V."/>
            <person name="Holt S."/>
            <person name="Cochrane G."/>
            <person name="Meng A."/>
            <person name="Brown T."/>
            <person name="Cohen L."/>
        </authorList>
    </citation>
    <scope>NUCLEOTIDE SEQUENCE</scope>
    <source>
        <strain evidence="7">MM31A-1</strain>
    </source>
</reference>
<dbReference type="AlphaFoldDB" id="A0A7S3Q0X9"/>
<dbReference type="PANTHER" id="PTHR16023">
    <property type="entry name" value="TAX1 BINDING PROTEIN-RELATED"/>
    <property type="match status" value="1"/>
</dbReference>
<dbReference type="InterPro" id="IPR021841">
    <property type="entry name" value="VAC14_Fig4p-bd"/>
</dbReference>
<feature type="domain" description="Vacuolar protein 14 C-terminal Fig4-binding" evidence="6">
    <location>
        <begin position="745"/>
        <end position="963"/>
    </location>
</feature>
<dbReference type="GO" id="GO:0006661">
    <property type="term" value="P:phosphatidylinositol biosynthetic process"/>
    <property type="evidence" value="ECO:0007669"/>
    <property type="project" value="InterPro"/>
</dbReference>
<feature type="region of interest" description="Disordered" evidence="5">
    <location>
        <begin position="1"/>
        <end position="237"/>
    </location>
</feature>
<dbReference type="Pfam" id="PF11916">
    <property type="entry name" value="Vac14_Fig4_bd"/>
    <property type="match status" value="1"/>
</dbReference>
<feature type="compositionally biased region" description="Polar residues" evidence="5">
    <location>
        <begin position="825"/>
        <end position="836"/>
    </location>
</feature>
<keyword evidence="4" id="KW-0472">Membrane</keyword>
<accession>A0A7S3Q0X9</accession>
<feature type="region of interest" description="Disordered" evidence="5">
    <location>
        <begin position="252"/>
        <end position="289"/>
    </location>
</feature>
<feature type="compositionally biased region" description="Basic and acidic residues" evidence="5">
    <location>
        <begin position="27"/>
        <end position="38"/>
    </location>
</feature>
<dbReference type="InterPro" id="IPR026825">
    <property type="entry name" value="Vac14"/>
</dbReference>
<comment type="similarity">
    <text evidence="2">Belongs to the VAC14 family.</text>
</comment>
<keyword evidence="3" id="KW-0677">Repeat</keyword>
<protein>
    <recommendedName>
        <fullName evidence="6">Vacuolar protein 14 C-terminal Fig4-binding domain-containing protein</fullName>
    </recommendedName>
</protein>
<feature type="compositionally biased region" description="Basic and acidic residues" evidence="5">
    <location>
        <begin position="171"/>
        <end position="200"/>
    </location>
</feature>
<dbReference type="Pfam" id="PF12755">
    <property type="entry name" value="Vac14_Fab1_bd"/>
    <property type="match status" value="1"/>
</dbReference>
<dbReference type="Gene3D" id="1.25.10.10">
    <property type="entry name" value="Leucine-rich Repeat Variant"/>
    <property type="match status" value="2"/>
</dbReference>
<proteinExistence type="inferred from homology"/>
<sequence>MASHDDDIDDIGEEDRNASRTAGARRSRAERARVEIERRHNRSQSRTRTTVSSSSGSRVNSSAKPNYNSNSAGSTVRAPSSPSPSTTVSNNTSVSSSTGGNRSPMRSRFDKYEQKKMLKKSSRTPSDVSPTRRMRTSNSSSHDSRGRQKHSKSSRQSATSNNISSSVDQSQTRERHQSSGQKQKEEQSMPHRRQHAESRKAPVQMQQLQPIMQQESNEVTSTKNQPKTSYQQHQHNKTVQPLKVAPVARQKASRISTPSAAVSVGETTTSSSTNINSHSMKPSSLSVESPLPPLVQRALGDRSYDKRKNAALEVEALVKSLAEAATSNNKNFVNTDEHRMVCSVIHLLSTEFTGSMNAHFRKGGLIGLAATAIGLMPQNLLPSYLGELINPVLQGFDDTEPRVRYYACESMFNIVKVARKAVLPFFNPIFNGLAKLSADLDDEVRNGSNLLDGLVKDIVTECEEFSIDEFLPLMQNYIRRTNPFIRQLLVGWLTVLDSIPDVSMTDYLPYFLDGLFNMLSDSNLEIRQAADSALSEFLREVRESAVVEFDNMISILVFQCHSKERLNRLTGITWLLELIHHPHSDGDALLPFHSDVLGAILTCISDGQVEIRKVAERSNSDLLEMVKETSRDFELGILIDCLAKELTNKDDVLTKMAVLKWINMLLEKRRTDMDEYINSLMPALLQLLSDQSDGVVLLTVQVLSRISLSDFALKRGISGKENLRNEAQFVMVIKSILALFMADRRLLETRGSIIVRRLCVLLNAKSVYLIMADIISSYDVTPDEGGNSFTLEFVATMVQTLNLILLTASELNNLRQLLETSFVEGQSSENEPSTSVAAPASPRRNNGRYHANNEGARVFAALFHCWCNNPVSTFSLCLLGRAYDLAFSLVKKFSELEVTVGFLMQIDKLIHLIESPIFVHLRLRLLDVEAPFHTYLLKSCYGLLMLLPQSDAYRSLNDRLSSVCNLRDNLGIQPSINASPSTGAIRTTDSSIYQGGLDISELLKRFDAVIKMHSKAREAIQQKAMKRQDHLVDRNGINNGGRVHNAQRPIDQRGLGSVSRQR</sequence>
<feature type="region of interest" description="Disordered" evidence="5">
    <location>
        <begin position="1033"/>
        <end position="1062"/>
    </location>
</feature>
<gene>
    <name evidence="7" type="ORF">CDEB00056_LOCUS6781</name>
</gene>
<feature type="compositionally biased region" description="Low complexity" evidence="5">
    <location>
        <begin position="267"/>
        <end position="289"/>
    </location>
</feature>
<feature type="compositionally biased region" description="Polar residues" evidence="5">
    <location>
        <begin position="215"/>
        <end position="237"/>
    </location>
</feature>
<feature type="compositionally biased region" description="Basic and acidic residues" evidence="5">
    <location>
        <begin position="107"/>
        <end position="116"/>
    </location>
</feature>
<evidence type="ECO:0000256" key="3">
    <source>
        <dbReference type="ARBA" id="ARBA00022737"/>
    </source>
</evidence>
<name>A0A7S3Q0X9_9STRA</name>
<dbReference type="SUPFAM" id="SSF48371">
    <property type="entry name" value="ARM repeat"/>
    <property type="match status" value="1"/>
</dbReference>